<protein>
    <submittedName>
        <fullName evidence="3">RNA-binding protein</fullName>
    </submittedName>
</protein>
<evidence type="ECO:0000313" key="4">
    <source>
        <dbReference type="Proteomes" id="UP000537131"/>
    </source>
</evidence>
<dbReference type="Proteomes" id="UP000537131">
    <property type="component" value="Unassembled WGS sequence"/>
</dbReference>
<keyword evidence="4" id="KW-1185">Reference proteome</keyword>
<organism evidence="3 4">
    <name type="scientific">Clostridium muellerianum</name>
    <dbReference type="NCBI Taxonomy" id="2716538"/>
    <lineage>
        <taxon>Bacteria</taxon>
        <taxon>Bacillati</taxon>
        <taxon>Bacillota</taxon>
        <taxon>Clostridia</taxon>
        <taxon>Eubacteriales</taxon>
        <taxon>Clostridiaceae</taxon>
        <taxon>Clostridium</taxon>
    </lineage>
</organism>
<feature type="domain" description="Ribosome-associated protein quality control protein P2 RNA-binding" evidence="2">
    <location>
        <begin position="84"/>
        <end position="158"/>
    </location>
</feature>
<reference evidence="3 4" key="2">
    <citation type="submission" date="2020-06" db="EMBL/GenBank/DDBJ databases">
        <title>Complete Genome Sequence of Clostridium muelleri sp. nov. P21T, an Acid-Alcohol Producing Acetogen Isolated from Old Hay.</title>
        <authorList>
            <person name="Duncan K.E."/>
            <person name="Tanner R.S."/>
        </authorList>
    </citation>
    <scope>NUCLEOTIDE SEQUENCE [LARGE SCALE GENOMIC DNA]</scope>
    <source>
        <strain evidence="3 4">P21</strain>
    </source>
</reference>
<sequence>MDKKGFLKKVSFLDNNVVSSIYDKIILAQKINKVICTGEFYTPQVWKTIESLSEDIGINVYSYGVFEDAERRIIAFSNDNVLYYPVNLIKVKGKSKFNNLKHKDYLGAIMALGIKREKFGDLILSNDECYAAVHEEIVQYIKMNLTSIGKSKCTVDVLNICDCRIPKYDFQESVVNVSSLRIDCVVSTLCNIARGKAEELIRQGKVLVDYSDDFRKNKILKFSSIITIRGYGKFKIVEEIGWTNSGKVKILVKKFI</sequence>
<gene>
    <name evidence="3" type="ORF">HBE96_01585</name>
</gene>
<proteinExistence type="predicted"/>
<dbReference type="SUPFAM" id="SSF55174">
    <property type="entry name" value="Alpha-L RNA-binding motif"/>
    <property type="match status" value="1"/>
</dbReference>
<dbReference type="InterPro" id="IPR012677">
    <property type="entry name" value="Nucleotide-bd_a/b_plait_sf"/>
</dbReference>
<dbReference type="Pfam" id="PF17774">
    <property type="entry name" value="YlmH_RBD"/>
    <property type="match status" value="1"/>
</dbReference>
<evidence type="ECO:0000259" key="2">
    <source>
        <dbReference type="Pfam" id="PF17774"/>
    </source>
</evidence>
<accession>A0A7Y0HMX1</accession>
<dbReference type="RefSeq" id="WP_169296019.1">
    <property type="nucleotide sequence ID" value="NZ_JABBNI010000004.1"/>
</dbReference>
<dbReference type="EMBL" id="JABBNI010000004">
    <property type="protein sequence ID" value="NMM61411.1"/>
    <property type="molecule type" value="Genomic_DNA"/>
</dbReference>
<name>A0A7Y0HMX1_9CLOT</name>
<dbReference type="AlphaFoldDB" id="A0A7Y0HMX1"/>
<dbReference type="InterPro" id="IPR040591">
    <property type="entry name" value="RqcP2_RBD"/>
</dbReference>
<dbReference type="GO" id="GO:0003723">
    <property type="term" value="F:RNA binding"/>
    <property type="evidence" value="ECO:0007669"/>
    <property type="project" value="UniProtKB-KW"/>
</dbReference>
<evidence type="ECO:0000313" key="3">
    <source>
        <dbReference type="EMBL" id="NMM61411.1"/>
    </source>
</evidence>
<keyword evidence="1" id="KW-0694">RNA-binding</keyword>
<dbReference type="Gene3D" id="3.30.70.330">
    <property type="match status" value="1"/>
</dbReference>
<dbReference type="PROSITE" id="PS50889">
    <property type="entry name" value="S4"/>
    <property type="match status" value="1"/>
</dbReference>
<evidence type="ECO:0000256" key="1">
    <source>
        <dbReference type="PROSITE-ProRule" id="PRU00182"/>
    </source>
</evidence>
<reference evidence="3 4" key="1">
    <citation type="submission" date="2020-04" db="EMBL/GenBank/DDBJ databases">
        <authorList>
            <person name="Doyle D.A."/>
        </authorList>
    </citation>
    <scope>NUCLEOTIDE SEQUENCE [LARGE SCALE GENOMIC DNA]</scope>
    <source>
        <strain evidence="3 4">P21</strain>
    </source>
</reference>
<comment type="caution">
    <text evidence="3">The sequence shown here is derived from an EMBL/GenBank/DDBJ whole genome shotgun (WGS) entry which is preliminary data.</text>
</comment>